<organism evidence="2 3">
    <name type="scientific">Streptomyces griseoviridis</name>
    <dbReference type="NCBI Taxonomy" id="45398"/>
    <lineage>
        <taxon>Bacteria</taxon>
        <taxon>Bacillati</taxon>
        <taxon>Actinomycetota</taxon>
        <taxon>Actinomycetes</taxon>
        <taxon>Kitasatosporales</taxon>
        <taxon>Streptomycetaceae</taxon>
        <taxon>Streptomyces</taxon>
    </lineage>
</organism>
<reference evidence="2" key="1">
    <citation type="journal article" date="2014" name="Int. J. Syst. Evol. Microbiol.">
        <title>Complete genome sequence of Corynebacterium casei LMG S-19264T (=DSM 44701T), isolated from a smear-ripened cheese.</title>
        <authorList>
            <consortium name="US DOE Joint Genome Institute (JGI-PGF)"/>
            <person name="Walter F."/>
            <person name="Albersmeier A."/>
            <person name="Kalinowski J."/>
            <person name="Ruckert C."/>
        </authorList>
    </citation>
    <scope>NUCLEOTIDE SEQUENCE</scope>
    <source>
        <strain evidence="2">JCM 4234</strain>
    </source>
</reference>
<feature type="region of interest" description="Disordered" evidence="1">
    <location>
        <begin position="1"/>
        <end position="48"/>
    </location>
</feature>
<dbReference type="AlphaFoldDB" id="A0A918LA87"/>
<reference evidence="2" key="2">
    <citation type="submission" date="2020-09" db="EMBL/GenBank/DDBJ databases">
        <authorList>
            <person name="Sun Q."/>
            <person name="Ohkuma M."/>
        </authorList>
    </citation>
    <scope>NUCLEOTIDE SEQUENCE</scope>
    <source>
        <strain evidence="2">JCM 4234</strain>
    </source>
</reference>
<evidence type="ECO:0000313" key="3">
    <source>
        <dbReference type="Proteomes" id="UP000653493"/>
    </source>
</evidence>
<proteinExistence type="predicted"/>
<protein>
    <submittedName>
        <fullName evidence="2">Uncharacterized protein</fullName>
    </submittedName>
</protein>
<sequence length="48" mass="5010">MGTTGAQPHKPKACEDGPLSTQLLTESPGKSLEGNYQELLVTPGSSPR</sequence>
<comment type="caution">
    <text evidence="2">The sequence shown here is derived from an EMBL/GenBank/DDBJ whole genome shotgun (WGS) entry which is preliminary data.</text>
</comment>
<dbReference type="EMBL" id="BMSL01000002">
    <property type="protein sequence ID" value="GGS23694.1"/>
    <property type="molecule type" value="Genomic_DNA"/>
</dbReference>
<keyword evidence="3" id="KW-1185">Reference proteome</keyword>
<accession>A0A918LA87</accession>
<evidence type="ECO:0000256" key="1">
    <source>
        <dbReference type="SAM" id="MobiDB-lite"/>
    </source>
</evidence>
<gene>
    <name evidence="2" type="ORF">GCM10010238_09700</name>
</gene>
<name>A0A918LA87_STRGD</name>
<evidence type="ECO:0000313" key="2">
    <source>
        <dbReference type="EMBL" id="GGS23694.1"/>
    </source>
</evidence>
<dbReference type="Proteomes" id="UP000653493">
    <property type="component" value="Unassembled WGS sequence"/>
</dbReference>